<dbReference type="Proteomes" id="UP001281761">
    <property type="component" value="Unassembled WGS sequence"/>
</dbReference>
<organism evidence="2 3">
    <name type="scientific">Blattamonas nauphoetae</name>
    <dbReference type="NCBI Taxonomy" id="2049346"/>
    <lineage>
        <taxon>Eukaryota</taxon>
        <taxon>Metamonada</taxon>
        <taxon>Preaxostyla</taxon>
        <taxon>Oxymonadida</taxon>
        <taxon>Blattamonas</taxon>
    </lineage>
</organism>
<protein>
    <submittedName>
        <fullName evidence="2">Uncharacterized protein</fullName>
    </submittedName>
</protein>
<proteinExistence type="predicted"/>
<reference evidence="2 3" key="1">
    <citation type="journal article" date="2022" name="bioRxiv">
        <title>Genomics of Preaxostyla Flagellates Illuminates Evolutionary Transitions and the Path Towards Mitochondrial Loss.</title>
        <authorList>
            <person name="Novak L.V.F."/>
            <person name="Treitli S.C."/>
            <person name="Pyrih J."/>
            <person name="Halakuc P."/>
            <person name="Pipaliya S.V."/>
            <person name="Vacek V."/>
            <person name="Brzon O."/>
            <person name="Soukal P."/>
            <person name="Eme L."/>
            <person name="Dacks J.B."/>
            <person name="Karnkowska A."/>
            <person name="Elias M."/>
            <person name="Hampl V."/>
        </authorList>
    </citation>
    <scope>NUCLEOTIDE SEQUENCE [LARGE SCALE GENOMIC DNA]</scope>
    <source>
        <strain evidence="2">NAU3</strain>
        <tissue evidence="2">Gut</tissue>
    </source>
</reference>
<gene>
    <name evidence="2" type="ORF">BLNAU_2182</name>
</gene>
<evidence type="ECO:0000313" key="2">
    <source>
        <dbReference type="EMBL" id="KAK2962749.1"/>
    </source>
</evidence>
<keyword evidence="3" id="KW-1185">Reference proteome</keyword>
<name>A0ABQ9YGP0_9EUKA</name>
<feature type="region of interest" description="Disordered" evidence="1">
    <location>
        <begin position="18"/>
        <end position="54"/>
    </location>
</feature>
<sequence>MKRQRECDKTHQHCNQSSWISSRSTHRSQAPLSPPLSHHHSQHTQAQHHKPHTPRSILEQLQWEHLISVSLLLSNLSLGRATQARGCCHSHCQPNSKRSTCLERLHLDTRRMLFSTRLVPHRILERVSRNLDSSLSNRQRSLAQFSHTLI</sequence>
<feature type="compositionally biased region" description="Basic residues" evidence="1">
    <location>
        <begin position="37"/>
        <end position="53"/>
    </location>
</feature>
<accession>A0ABQ9YGP0</accession>
<comment type="caution">
    <text evidence="2">The sequence shown here is derived from an EMBL/GenBank/DDBJ whole genome shotgun (WGS) entry which is preliminary data.</text>
</comment>
<evidence type="ECO:0000313" key="3">
    <source>
        <dbReference type="Proteomes" id="UP001281761"/>
    </source>
</evidence>
<dbReference type="EMBL" id="JARBJD010000009">
    <property type="protein sequence ID" value="KAK2962749.1"/>
    <property type="molecule type" value="Genomic_DNA"/>
</dbReference>
<evidence type="ECO:0000256" key="1">
    <source>
        <dbReference type="SAM" id="MobiDB-lite"/>
    </source>
</evidence>